<dbReference type="Proteomes" id="UP000053237">
    <property type="component" value="Unassembled WGS sequence"/>
</dbReference>
<dbReference type="OrthoDB" id="9972196at2759"/>
<dbReference type="Pfam" id="PF10282">
    <property type="entry name" value="Lactonase"/>
    <property type="match status" value="1"/>
</dbReference>
<accession>A0A024GM39</accession>
<dbReference type="InParanoid" id="A0A024GM39"/>
<proteinExistence type="inferred from homology"/>
<dbReference type="InterPro" id="IPR015943">
    <property type="entry name" value="WD40/YVTN_repeat-like_dom_sf"/>
</dbReference>
<evidence type="ECO:0000313" key="3">
    <source>
        <dbReference type="Proteomes" id="UP000053237"/>
    </source>
</evidence>
<comment type="similarity">
    <text evidence="1">Belongs to the cycloisomerase 2 family.</text>
</comment>
<sequence length="408" mass="44863">MDPISDSSSWVFIGSYTQKESHVDGKGEGIYCYRFSSHQTPHLQLVHVARCVGPNPSFLISKRLKMDGKKIILYAVNECSDSLSSKDAERFSIPLKRTGFVRTFVFDEVALILTQLQHPFPTLGSHPCHLAMNASNSFLTVSNYNGGSIALFPVDNGLLSPASLVKEYTAHSSTSSERQEAPHPHSTSWLSHQRLKDLLYVADLGNDCIYHLRLHAATNTLEDVIRNDASDARANRPTGSGPRHFVIHNTRKLVFILDELSSCIGVHEMDPVTGLIATEAVQNISTVPCDTKGNLCADIHISKCLRFLYASNRGHNSLAAFTIEAEATDGTYLKLIDFYPTLGSTPRSFSIMDDFVIVANQDSDTLQVFKVQKDDTDQGPAGALLIVQRDIHCLTPTSISIVKGTANE</sequence>
<dbReference type="GO" id="GO:0017057">
    <property type="term" value="F:6-phosphogluconolactonase activity"/>
    <property type="evidence" value="ECO:0007669"/>
    <property type="project" value="TreeGrafter"/>
</dbReference>
<evidence type="ECO:0000256" key="1">
    <source>
        <dbReference type="ARBA" id="ARBA00005564"/>
    </source>
</evidence>
<dbReference type="InterPro" id="IPR019405">
    <property type="entry name" value="Lactonase_7-beta_prop"/>
</dbReference>
<dbReference type="STRING" id="65357.A0A024GM39"/>
<dbReference type="PANTHER" id="PTHR30344">
    <property type="entry name" value="6-PHOSPHOGLUCONOLACTONASE-RELATED"/>
    <property type="match status" value="1"/>
</dbReference>
<reference evidence="2 3" key="1">
    <citation type="submission" date="2012-05" db="EMBL/GenBank/DDBJ databases">
        <title>Recombination and specialization in a pathogen metapopulation.</title>
        <authorList>
            <person name="Gardiner A."/>
            <person name="Kemen E."/>
            <person name="Schultz-Larsen T."/>
            <person name="MacLean D."/>
            <person name="Van Oosterhout C."/>
            <person name="Jones J.D.G."/>
        </authorList>
    </citation>
    <scope>NUCLEOTIDE SEQUENCE [LARGE SCALE GENOMIC DNA]</scope>
    <source>
        <strain evidence="2 3">Ac Nc2</strain>
    </source>
</reference>
<dbReference type="PANTHER" id="PTHR30344:SF1">
    <property type="entry name" value="6-PHOSPHOGLUCONOLACTONASE"/>
    <property type="match status" value="1"/>
</dbReference>
<dbReference type="InterPro" id="IPR011048">
    <property type="entry name" value="Haem_d1_sf"/>
</dbReference>
<organism evidence="2 3">
    <name type="scientific">Albugo candida</name>
    <dbReference type="NCBI Taxonomy" id="65357"/>
    <lineage>
        <taxon>Eukaryota</taxon>
        <taxon>Sar</taxon>
        <taxon>Stramenopiles</taxon>
        <taxon>Oomycota</taxon>
        <taxon>Peronosporomycetes</taxon>
        <taxon>Albuginales</taxon>
        <taxon>Albuginaceae</taxon>
        <taxon>Albugo</taxon>
    </lineage>
</organism>
<comment type="caution">
    <text evidence="2">The sequence shown here is derived from an EMBL/GenBank/DDBJ whole genome shotgun (WGS) entry which is preliminary data.</text>
</comment>
<name>A0A024GM39_9STRA</name>
<protein>
    <recommendedName>
        <fullName evidence="4">6-phosphogluconolactonase</fullName>
    </recommendedName>
</protein>
<dbReference type="EMBL" id="CAIX01000189">
    <property type="protein sequence ID" value="CCI47847.1"/>
    <property type="molecule type" value="Genomic_DNA"/>
</dbReference>
<dbReference type="InterPro" id="IPR050282">
    <property type="entry name" value="Cycloisomerase_2"/>
</dbReference>
<gene>
    <name evidence="2" type="ORF">BN9_088660</name>
</gene>
<dbReference type="AlphaFoldDB" id="A0A024GM39"/>
<evidence type="ECO:0008006" key="4">
    <source>
        <dbReference type="Google" id="ProtNLM"/>
    </source>
</evidence>
<dbReference type="SUPFAM" id="SSF51004">
    <property type="entry name" value="C-terminal (heme d1) domain of cytochrome cd1-nitrite reductase"/>
    <property type="match status" value="1"/>
</dbReference>
<dbReference type="Gene3D" id="2.130.10.10">
    <property type="entry name" value="YVTN repeat-like/Quinoprotein amine dehydrogenase"/>
    <property type="match status" value="1"/>
</dbReference>
<keyword evidence="3" id="KW-1185">Reference proteome</keyword>
<evidence type="ECO:0000313" key="2">
    <source>
        <dbReference type="EMBL" id="CCI47847.1"/>
    </source>
</evidence>